<dbReference type="RefSeq" id="XP_023179211.2">
    <property type="nucleotide sequence ID" value="XM_023323443.2"/>
</dbReference>
<dbReference type="PANTHER" id="PTHR40552">
    <property type="entry name" value="AT05186P-RELATED"/>
    <property type="match status" value="1"/>
</dbReference>
<name>A0A6J1MQC5_DROHY</name>
<dbReference type="AlphaFoldDB" id="A0A6J1MQC5"/>
<accession>A0A6J1MQC5</accession>
<sequence>MSYFKDWRNSPRCHGEHLPKNNSRIVSSCSEKYLVQNLDSTYRKEQSHDLFKVKRKRNNIMRIQTRSDIDSFDKSVKLTCPNTLTEQPCDGLDEELHEYTIHQGFATYLKAFALIYVLPEEEWTADNIDKLLVKGEELFQSNSEAEVAEALRVGTSSIYTKVERHIQRSFKLDGHNFTLELRPNYMGNPKTPVDMRPPHIMAHLKEVLCSFFRNAHYCLLLHDAGYLLIWRRGKLYFVMDLKGRRVDDSGSIKPGVTLLVCLQTLDNVVNLVSNLSGGNPNGAFHIRELAVVRLVTPDGRTFLRNTKQCAHEYHVINNSYAYLKSNLHLSLNPEAALHNGSSVIVAVTGILAAQIDHPASWNTYSFDRLICYGVELCRSCWCANVRTSLPIDLDKFPTQLRLGQFVAEIKLMVQVDRGYWRRSLSIKDSELNDKIRCVLRDCGNALFQINNQMYALWCRDNFYYMLDPYRHIVASPQSNRDSMKFAKWATVRMFRSLCGLLNVFRQLLKESNRNSTFYIHVVRIKNIAKCPEGYALKPTAEDAYCVLQPMNESIAFPEKLTDCAPQLAEISDFEPDVRRTTEKSFNSKIQFKKLPTSSGRHERVQGGLDAVEVEVIRPPRIEQGINTESCGFDKKETAVNTKSKLQPQIPRKPKVAIPAAATPHKMPKAQPISVKQRKETDLEQLVASTVKHAESSSRGKGFIAPTKSSLAKRVLVQAPQETQTLTEKFTKLDAKMCAKYRPIQLAPLKRPNYSECEESRKCKEIKNEQVPMKYDFAKQNCEVAVKKSSILYPVYTKYPFNLTVAGSESGTVESLNRLLDSAFKVTNRVLAITPWGKYVVFKQATSQLDAISLATFYVFDGCTCNIDRFRHLDLSHGTAGLLPFSSQDEVVCYMIDSRETRAMKALRVQLDQSAVQSEAFLVRGT</sequence>
<organism evidence="1 2">
    <name type="scientific">Drosophila hydei</name>
    <name type="common">Fruit fly</name>
    <dbReference type="NCBI Taxonomy" id="7224"/>
    <lineage>
        <taxon>Eukaryota</taxon>
        <taxon>Metazoa</taxon>
        <taxon>Ecdysozoa</taxon>
        <taxon>Arthropoda</taxon>
        <taxon>Hexapoda</taxon>
        <taxon>Insecta</taxon>
        <taxon>Pterygota</taxon>
        <taxon>Neoptera</taxon>
        <taxon>Endopterygota</taxon>
        <taxon>Diptera</taxon>
        <taxon>Brachycera</taxon>
        <taxon>Muscomorpha</taxon>
        <taxon>Ephydroidea</taxon>
        <taxon>Drosophilidae</taxon>
        <taxon>Drosophila</taxon>
    </lineage>
</organism>
<dbReference type="Gene3D" id="3.90.70.120">
    <property type="match status" value="1"/>
</dbReference>
<dbReference type="Proteomes" id="UP000504633">
    <property type="component" value="Unplaced"/>
</dbReference>
<dbReference type="GeneID" id="111605101"/>
<dbReference type="KEGG" id="dhe:111605101"/>
<proteinExistence type="predicted"/>
<reference evidence="2" key="1">
    <citation type="submission" date="2025-08" db="UniProtKB">
        <authorList>
            <consortium name="RefSeq"/>
        </authorList>
    </citation>
    <scope>IDENTIFICATION</scope>
    <source>
        <strain evidence="2">15085-1641.00</strain>
        <tissue evidence="2">Whole body</tissue>
    </source>
</reference>
<dbReference type="OMA" id="MFDRLIC"/>
<evidence type="ECO:0000313" key="1">
    <source>
        <dbReference type="Proteomes" id="UP000504633"/>
    </source>
</evidence>
<gene>
    <name evidence="2" type="primary">LOC111605101</name>
</gene>
<dbReference type="CTD" id="40142"/>
<dbReference type="OrthoDB" id="8062037at2759"/>
<evidence type="ECO:0000313" key="2">
    <source>
        <dbReference type="RefSeq" id="XP_023179211.2"/>
    </source>
</evidence>
<protein>
    <submittedName>
        <fullName evidence="2">Uncharacterized protein LOC111605101</fullName>
    </submittedName>
</protein>
<keyword evidence="1" id="KW-1185">Reference proteome</keyword>
<dbReference type="PANTHER" id="PTHR40552:SF6">
    <property type="entry name" value="FI09606P-RELATED"/>
    <property type="match status" value="1"/>
</dbReference>